<dbReference type="Proteomes" id="UP000552683">
    <property type="component" value="Unassembled WGS sequence"/>
</dbReference>
<keyword evidence="4 6" id="KW-0067">ATP-binding</keyword>
<dbReference type="PANTHER" id="PTHR43553">
    <property type="entry name" value="HEAVY METAL TRANSPORTER"/>
    <property type="match status" value="1"/>
</dbReference>
<dbReference type="GO" id="GO:0043190">
    <property type="term" value="C:ATP-binding cassette (ABC) transporter complex"/>
    <property type="evidence" value="ECO:0007669"/>
    <property type="project" value="TreeGrafter"/>
</dbReference>
<dbReference type="RefSeq" id="WP_185898431.1">
    <property type="nucleotide sequence ID" value="NZ_JACLZK010000001.1"/>
</dbReference>
<evidence type="ECO:0000256" key="1">
    <source>
        <dbReference type="ARBA" id="ARBA00005417"/>
    </source>
</evidence>
<feature type="domain" description="ABC transporter" evidence="5">
    <location>
        <begin position="5"/>
        <end position="216"/>
    </location>
</feature>
<organism evidence="6 7">
    <name type="scientific">Campylobacter massiliensis</name>
    <dbReference type="NCBI Taxonomy" id="2762557"/>
    <lineage>
        <taxon>Bacteria</taxon>
        <taxon>Pseudomonadati</taxon>
        <taxon>Campylobacterota</taxon>
        <taxon>Epsilonproteobacteria</taxon>
        <taxon>Campylobacterales</taxon>
        <taxon>Campylobacteraceae</taxon>
        <taxon>Campylobacter</taxon>
    </lineage>
</organism>
<dbReference type="PANTHER" id="PTHR43553:SF24">
    <property type="entry name" value="ENERGY-COUPLING FACTOR TRANSPORTER ATP-BINDING PROTEIN ECFA1"/>
    <property type="match status" value="1"/>
</dbReference>
<evidence type="ECO:0000259" key="5">
    <source>
        <dbReference type="PROSITE" id="PS50893"/>
    </source>
</evidence>
<dbReference type="GO" id="GO:0042626">
    <property type="term" value="F:ATPase-coupled transmembrane transporter activity"/>
    <property type="evidence" value="ECO:0007669"/>
    <property type="project" value="TreeGrafter"/>
</dbReference>
<dbReference type="SUPFAM" id="SSF52540">
    <property type="entry name" value="P-loop containing nucleoside triphosphate hydrolases"/>
    <property type="match status" value="1"/>
</dbReference>
<dbReference type="EMBL" id="JACLZK010000001">
    <property type="protein sequence ID" value="MBC2882878.1"/>
    <property type="molecule type" value="Genomic_DNA"/>
</dbReference>
<dbReference type="GO" id="GO:0005524">
    <property type="term" value="F:ATP binding"/>
    <property type="evidence" value="ECO:0007669"/>
    <property type="project" value="UniProtKB-KW"/>
</dbReference>
<evidence type="ECO:0000256" key="2">
    <source>
        <dbReference type="ARBA" id="ARBA00022448"/>
    </source>
</evidence>
<keyword evidence="7" id="KW-1185">Reference proteome</keyword>
<dbReference type="InterPro" id="IPR015856">
    <property type="entry name" value="ABC_transpr_CbiO/EcfA_su"/>
</dbReference>
<evidence type="ECO:0000256" key="4">
    <source>
        <dbReference type="ARBA" id="ARBA00022840"/>
    </source>
</evidence>
<comment type="caution">
    <text evidence="6">The sequence shown here is derived from an EMBL/GenBank/DDBJ whole genome shotgun (WGS) entry which is preliminary data.</text>
</comment>
<dbReference type="GO" id="GO:0016887">
    <property type="term" value="F:ATP hydrolysis activity"/>
    <property type="evidence" value="ECO:0007669"/>
    <property type="project" value="InterPro"/>
</dbReference>
<keyword evidence="2" id="KW-0813">Transport</keyword>
<accession>A0A842J5Y0</accession>
<dbReference type="InterPro" id="IPR050095">
    <property type="entry name" value="ECF_ABC_transporter_ATP-bd"/>
</dbReference>
<evidence type="ECO:0000313" key="6">
    <source>
        <dbReference type="EMBL" id="MBC2882878.1"/>
    </source>
</evidence>
<dbReference type="Pfam" id="PF00005">
    <property type="entry name" value="ABC_tran"/>
    <property type="match status" value="1"/>
</dbReference>
<dbReference type="CDD" id="cd03225">
    <property type="entry name" value="ABC_cobalt_CbiO_domain1"/>
    <property type="match status" value="1"/>
</dbReference>
<keyword evidence="3" id="KW-0547">Nucleotide-binding</keyword>
<dbReference type="Gene3D" id="3.40.50.300">
    <property type="entry name" value="P-loop containing nucleotide triphosphate hydrolases"/>
    <property type="match status" value="1"/>
</dbReference>
<dbReference type="InterPro" id="IPR017871">
    <property type="entry name" value="ABC_transporter-like_CS"/>
</dbReference>
<dbReference type="SMART" id="SM00382">
    <property type="entry name" value="AAA"/>
    <property type="match status" value="1"/>
</dbReference>
<dbReference type="InterPro" id="IPR003439">
    <property type="entry name" value="ABC_transporter-like_ATP-bd"/>
</dbReference>
<evidence type="ECO:0000313" key="7">
    <source>
        <dbReference type="Proteomes" id="UP000552683"/>
    </source>
</evidence>
<dbReference type="PROSITE" id="PS50893">
    <property type="entry name" value="ABC_TRANSPORTER_2"/>
    <property type="match status" value="1"/>
</dbReference>
<comment type="similarity">
    <text evidence="1">Belongs to the ABC transporter superfamily.</text>
</comment>
<reference evidence="6 7" key="1">
    <citation type="submission" date="2020-08" db="EMBL/GenBank/DDBJ databases">
        <title>Complete genome and description of Campylobacter massiliensis Marseille-Q3452 sp. nov.</title>
        <authorList>
            <person name="Antezack A."/>
        </authorList>
    </citation>
    <scope>NUCLEOTIDE SEQUENCE [LARGE SCALE GENOMIC DNA]</scope>
    <source>
        <strain evidence="6 7">Marseille-Q3452</strain>
    </source>
</reference>
<dbReference type="AlphaFoldDB" id="A0A842J5Y0"/>
<evidence type="ECO:0000256" key="3">
    <source>
        <dbReference type="ARBA" id="ARBA00022741"/>
    </source>
</evidence>
<dbReference type="InterPro" id="IPR003593">
    <property type="entry name" value="AAA+_ATPase"/>
</dbReference>
<gene>
    <name evidence="6" type="ORF">H7R39_06350</name>
</gene>
<dbReference type="PROSITE" id="PS00211">
    <property type="entry name" value="ABC_TRANSPORTER_1"/>
    <property type="match status" value="1"/>
</dbReference>
<sequence>MSCTISLKNVCAKIGERTLFENLNLNATHKDKIALIGPNGCGKSTLLEIMAGLKSPCGGYIELFHHKISNLDEYKQFRRDMGYLFQESNDCFICPSVLDDVMFSLLSRGEDKEPARAKAEKILRELEIWHLKDEIVFNLSGGEKKLVALAGILVAKPKILLLDEPTTALDAQMQARIAAILKSLDVTQIIVSHDKEFISDVASVMYRLTKNGLEPI</sequence>
<dbReference type="InterPro" id="IPR027417">
    <property type="entry name" value="P-loop_NTPase"/>
</dbReference>
<proteinExistence type="inferred from homology"/>
<name>A0A842J5Y0_9BACT</name>
<protein>
    <submittedName>
        <fullName evidence="6">ABC transporter ATP-binding protein</fullName>
    </submittedName>
</protein>